<accession>A0AAD4YJK4</accession>
<evidence type="ECO:0000256" key="1">
    <source>
        <dbReference type="SAM" id="MobiDB-lite"/>
    </source>
</evidence>
<sequence length="185" mass="20363">MLTMRPQPSPGAQGTLTAPPCGCEQGWRQLDSFYIWHERPSGNRKTCAGSPEPSAVDPEASDSPRSSRASPRLVLTVEAEVDREVPAMLTPHVCCGPGGSQAQPQSGLEADPHTGGQEPQAQHQEKWRITLTSHVPHYGAKHLRTLESLQVFCRKCQPRIRPEEENQPVDQHWLRIQVTSPGPGQ</sequence>
<dbReference type="EMBL" id="JAKZEL010000001">
    <property type="protein sequence ID" value="KAI4549881.1"/>
    <property type="molecule type" value="Genomic_DNA"/>
</dbReference>
<evidence type="ECO:0000313" key="3">
    <source>
        <dbReference type="Proteomes" id="UP001214576"/>
    </source>
</evidence>
<feature type="region of interest" description="Disordered" evidence="1">
    <location>
        <begin position="96"/>
        <end position="124"/>
    </location>
</feature>
<dbReference type="AlphaFoldDB" id="A0AAD4YJK4"/>
<proteinExistence type="predicted"/>
<dbReference type="Proteomes" id="UP001214576">
    <property type="component" value="Unassembled WGS sequence"/>
</dbReference>
<keyword evidence="3" id="KW-1185">Reference proteome</keyword>
<comment type="caution">
    <text evidence="2">The sequence shown here is derived from an EMBL/GenBank/DDBJ whole genome shotgun (WGS) entry which is preliminary data.</text>
</comment>
<protein>
    <submittedName>
        <fullName evidence="2">Uncharacterized protein</fullName>
    </submittedName>
</protein>
<reference evidence="2" key="1">
    <citation type="submission" date="2022-03" db="EMBL/GenBank/DDBJ databases">
        <title>Genomic analyses of argali, domestic sheep and their hybrids provide insights into chromosomal evolution, heterosis and genetic basis of agronomic traits.</title>
        <authorList>
            <person name="Li M."/>
        </authorList>
    </citation>
    <scope>NUCLEOTIDE SEQUENCE</scope>
    <source>
        <strain evidence="2">CAU-MHL-2022a</strain>
        <tissue evidence="2">Skin</tissue>
    </source>
</reference>
<feature type="compositionally biased region" description="Low complexity" evidence="1">
    <location>
        <begin position="57"/>
        <end position="72"/>
    </location>
</feature>
<name>A0AAD4YJK4_OVIAM</name>
<feature type="region of interest" description="Disordered" evidence="1">
    <location>
        <begin position="40"/>
        <end position="73"/>
    </location>
</feature>
<evidence type="ECO:0000313" key="2">
    <source>
        <dbReference type="EMBL" id="KAI4549881.1"/>
    </source>
</evidence>
<organism evidence="2 3">
    <name type="scientific">Ovis ammon polii</name>
    <dbReference type="NCBI Taxonomy" id="230172"/>
    <lineage>
        <taxon>Eukaryota</taxon>
        <taxon>Metazoa</taxon>
        <taxon>Chordata</taxon>
        <taxon>Craniata</taxon>
        <taxon>Vertebrata</taxon>
        <taxon>Euteleostomi</taxon>
        <taxon>Mammalia</taxon>
        <taxon>Eutheria</taxon>
        <taxon>Laurasiatheria</taxon>
        <taxon>Artiodactyla</taxon>
        <taxon>Ruminantia</taxon>
        <taxon>Pecora</taxon>
        <taxon>Bovidae</taxon>
        <taxon>Caprinae</taxon>
        <taxon>Ovis</taxon>
    </lineage>
</organism>
<gene>
    <name evidence="2" type="ORF">MG293_002211</name>
</gene>
<feature type="region of interest" description="Disordered" evidence="1">
    <location>
        <begin position="1"/>
        <end position="22"/>
    </location>
</feature>